<dbReference type="EMBL" id="JACXVP010000011">
    <property type="protein sequence ID" value="KAG5576295.1"/>
    <property type="molecule type" value="Genomic_DNA"/>
</dbReference>
<evidence type="ECO:0000313" key="2">
    <source>
        <dbReference type="Proteomes" id="UP000824120"/>
    </source>
</evidence>
<name>A0A9J5WM48_SOLCO</name>
<proteinExistence type="predicted"/>
<sequence length="128" mass="14681">MSIQITKIFMDYSTQKLAKGGVYPLRGFFEPDNGLIYLSRKTDSISKSLRGSFDLDNRPFAYRPTSSISKVLMDFQEIFGKIDVENLGDQKIHGLAHKNMQNEGLTYFGIFLTWKWDGFPIGTNWLQS</sequence>
<comment type="caution">
    <text evidence="1">The sequence shown here is derived from an EMBL/GenBank/DDBJ whole genome shotgun (WGS) entry which is preliminary data.</text>
</comment>
<keyword evidence="2" id="KW-1185">Reference proteome</keyword>
<accession>A0A9J5WM48</accession>
<organism evidence="1 2">
    <name type="scientific">Solanum commersonii</name>
    <name type="common">Commerson's wild potato</name>
    <name type="synonym">Commerson's nightshade</name>
    <dbReference type="NCBI Taxonomy" id="4109"/>
    <lineage>
        <taxon>Eukaryota</taxon>
        <taxon>Viridiplantae</taxon>
        <taxon>Streptophyta</taxon>
        <taxon>Embryophyta</taxon>
        <taxon>Tracheophyta</taxon>
        <taxon>Spermatophyta</taxon>
        <taxon>Magnoliopsida</taxon>
        <taxon>eudicotyledons</taxon>
        <taxon>Gunneridae</taxon>
        <taxon>Pentapetalae</taxon>
        <taxon>asterids</taxon>
        <taxon>lamiids</taxon>
        <taxon>Solanales</taxon>
        <taxon>Solanaceae</taxon>
        <taxon>Solanoideae</taxon>
        <taxon>Solaneae</taxon>
        <taxon>Solanum</taxon>
    </lineage>
</organism>
<dbReference type="Proteomes" id="UP000824120">
    <property type="component" value="Chromosome 11"/>
</dbReference>
<dbReference type="AlphaFoldDB" id="A0A9J5WM48"/>
<evidence type="ECO:0000313" key="1">
    <source>
        <dbReference type="EMBL" id="KAG5576295.1"/>
    </source>
</evidence>
<gene>
    <name evidence="1" type="ORF">H5410_056429</name>
</gene>
<reference evidence="1 2" key="1">
    <citation type="submission" date="2020-09" db="EMBL/GenBank/DDBJ databases">
        <title>De no assembly of potato wild relative species, Solanum commersonii.</title>
        <authorList>
            <person name="Cho K."/>
        </authorList>
    </citation>
    <scope>NUCLEOTIDE SEQUENCE [LARGE SCALE GENOMIC DNA]</scope>
    <source>
        <strain evidence="1">LZ3.2</strain>
        <tissue evidence="1">Leaf</tissue>
    </source>
</reference>
<protein>
    <submittedName>
        <fullName evidence="1">Uncharacterized protein</fullName>
    </submittedName>
</protein>